<dbReference type="CDD" id="cd08071">
    <property type="entry name" value="MPN_DUF2466"/>
    <property type="match status" value="1"/>
</dbReference>
<evidence type="ECO:0000259" key="7">
    <source>
        <dbReference type="PROSITE" id="PS50249"/>
    </source>
</evidence>
<keyword evidence="1" id="KW-0645">Protease</keyword>
<dbReference type="InterPro" id="IPR001405">
    <property type="entry name" value="UPF0758"/>
</dbReference>
<proteinExistence type="inferred from homology"/>
<dbReference type="Pfam" id="PF04002">
    <property type="entry name" value="RadC"/>
    <property type="match status" value="1"/>
</dbReference>
<keyword evidence="5" id="KW-0482">Metalloprotease</keyword>
<evidence type="ECO:0000256" key="2">
    <source>
        <dbReference type="ARBA" id="ARBA00022723"/>
    </source>
</evidence>
<name>A0A0M3V8T0_9GAMM</name>
<dbReference type="SUPFAM" id="SSF47781">
    <property type="entry name" value="RuvA domain 2-like"/>
    <property type="match status" value="1"/>
</dbReference>
<comment type="similarity">
    <text evidence="6">Belongs to the UPF0758 family.</text>
</comment>
<dbReference type="InterPro" id="IPR037518">
    <property type="entry name" value="MPN"/>
</dbReference>
<dbReference type="Gene3D" id="1.10.150.20">
    <property type="entry name" value="5' to 3' exonuclease, C-terminal subdomain"/>
    <property type="match status" value="1"/>
</dbReference>
<evidence type="ECO:0000256" key="3">
    <source>
        <dbReference type="ARBA" id="ARBA00022801"/>
    </source>
</evidence>
<keyword evidence="2" id="KW-0479">Metal-binding</keyword>
<dbReference type="GO" id="GO:0006508">
    <property type="term" value="P:proteolysis"/>
    <property type="evidence" value="ECO:0007669"/>
    <property type="project" value="UniProtKB-KW"/>
</dbReference>
<dbReference type="GO" id="GO:0008237">
    <property type="term" value="F:metallopeptidase activity"/>
    <property type="evidence" value="ECO:0007669"/>
    <property type="project" value="UniProtKB-KW"/>
</dbReference>
<dbReference type="STRING" id="45610.AOC03_04685"/>
<evidence type="ECO:0000256" key="5">
    <source>
        <dbReference type="ARBA" id="ARBA00023049"/>
    </source>
</evidence>
<dbReference type="OrthoDB" id="9804482at2"/>
<keyword evidence="9" id="KW-1185">Reference proteome</keyword>
<dbReference type="NCBIfam" id="TIGR00608">
    <property type="entry name" value="radc"/>
    <property type="match status" value="1"/>
</dbReference>
<evidence type="ECO:0000313" key="9">
    <source>
        <dbReference type="Proteomes" id="UP000059847"/>
    </source>
</evidence>
<dbReference type="InterPro" id="IPR046778">
    <property type="entry name" value="UPF0758_N"/>
</dbReference>
<evidence type="ECO:0000256" key="6">
    <source>
        <dbReference type="RuleBase" id="RU003797"/>
    </source>
</evidence>
<reference evidence="8 9" key="1">
    <citation type="submission" date="2015-09" db="EMBL/GenBank/DDBJ databases">
        <title>Complete genome of Psychrobacter urativorans R10.10B.</title>
        <authorList>
            <person name="See-Too W.S."/>
            <person name="Chan K.G."/>
        </authorList>
    </citation>
    <scope>NUCLEOTIDE SEQUENCE [LARGE SCALE GENOMIC DNA]</scope>
    <source>
        <strain evidence="8 9">R10.10B</strain>
    </source>
</reference>
<sequence>MAIKDWHEDDRPREKLLKFGAAHLSDAEILAIFLRTGTQSQSAIELARHLITHFGSLAELLSAPKDEVLACHGIGPAKYAQILASLEMGTRYLDSQLKTGQALGRSQVVKDYISTQLRGEHREVFAVLCLDNALNLLNYEILFTGGISSCSVCIKHVLRHALTHSASQLIVAHNHPHTNAQPSTADNRLTDELKKACDLIDLSLIDHIIVGRNDTLSYAENNLYPFA</sequence>
<dbReference type="Pfam" id="PF20582">
    <property type="entry name" value="UPF0758_N"/>
    <property type="match status" value="1"/>
</dbReference>
<dbReference type="KEGG" id="pur:AOC03_04685"/>
<evidence type="ECO:0000256" key="1">
    <source>
        <dbReference type="ARBA" id="ARBA00022670"/>
    </source>
</evidence>
<feature type="domain" description="MPN" evidence="7">
    <location>
        <begin position="102"/>
        <end position="224"/>
    </location>
</feature>
<dbReference type="GO" id="GO:0046872">
    <property type="term" value="F:metal ion binding"/>
    <property type="evidence" value="ECO:0007669"/>
    <property type="project" value="UniProtKB-KW"/>
</dbReference>
<dbReference type="PROSITE" id="PS50249">
    <property type="entry name" value="MPN"/>
    <property type="match status" value="1"/>
</dbReference>
<dbReference type="Proteomes" id="UP000059847">
    <property type="component" value="Chromosome"/>
</dbReference>
<dbReference type="EMBL" id="CP012678">
    <property type="protein sequence ID" value="ALF59437.1"/>
    <property type="molecule type" value="Genomic_DNA"/>
</dbReference>
<evidence type="ECO:0000313" key="8">
    <source>
        <dbReference type="EMBL" id="ALF59437.1"/>
    </source>
</evidence>
<dbReference type="PANTHER" id="PTHR30471:SF3">
    <property type="entry name" value="UPF0758 PROTEIN YEES-RELATED"/>
    <property type="match status" value="1"/>
</dbReference>
<organism evidence="8 9">
    <name type="scientific">Psychrobacter urativorans</name>
    <dbReference type="NCBI Taxonomy" id="45610"/>
    <lineage>
        <taxon>Bacteria</taxon>
        <taxon>Pseudomonadati</taxon>
        <taxon>Pseudomonadota</taxon>
        <taxon>Gammaproteobacteria</taxon>
        <taxon>Moraxellales</taxon>
        <taxon>Moraxellaceae</taxon>
        <taxon>Psychrobacter</taxon>
    </lineage>
</organism>
<evidence type="ECO:0000256" key="4">
    <source>
        <dbReference type="ARBA" id="ARBA00022833"/>
    </source>
</evidence>
<dbReference type="InterPro" id="IPR025657">
    <property type="entry name" value="RadC_JAB"/>
</dbReference>
<gene>
    <name evidence="8" type="ORF">AOC03_04685</name>
</gene>
<keyword evidence="4" id="KW-0862">Zinc</keyword>
<dbReference type="PANTHER" id="PTHR30471">
    <property type="entry name" value="DNA REPAIR PROTEIN RADC"/>
    <property type="match status" value="1"/>
</dbReference>
<dbReference type="NCBIfam" id="NF000642">
    <property type="entry name" value="PRK00024.1"/>
    <property type="match status" value="1"/>
</dbReference>
<dbReference type="InterPro" id="IPR010994">
    <property type="entry name" value="RuvA_2-like"/>
</dbReference>
<dbReference type="SUPFAM" id="SSF102712">
    <property type="entry name" value="JAB1/MPN domain"/>
    <property type="match status" value="1"/>
</dbReference>
<protein>
    <recommendedName>
        <fullName evidence="7">MPN domain-containing protein</fullName>
    </recommendedName>
</protein>
<dbReference type="AlphaFoldDB" id="A0A0M3V8T0"/>
<accession>A0A0M3V8T0</accession>
<dbReference type="RefSeq" id="WP_062533823.1">
    <property type="nucleotide sequence ID" value="NZ_CP012678.1"/>
</dbReference>
<dbReference type="Gene3D" id="3.40.140.10">
    <property type="entry name" value="Cytidine Deaminase, domain 2"/>
    <property type="match status" value="1"/>
</dbReference>
<keyword evidence="3" id="KW-0378">Hydrolase</keyword>